<dbReference type="InterPro" id="IPR036284">
    <property type="entry name" value="GGL_sf"/>
</dbReference>
<evidence type="ECO:0000256" key="8">
    <source>
        <dbReference type="ARBA" id="ARBA00023289"/>
    </source>
</evidence>
<protein>
    <recommendedName>
        <fullName evidence="9">Guanine nucleotide-binding protein subunit gamma</fullName>
    </recommendedName>
</protein>
<dbReference type="AlphaFoldDB" id="A0AAW0H3B4"/>
<dbReference type="SMART" id="SM01224">
    <property type="entry name" value="G_gamma"/>
    <property type="match status" value="1"/>
</dbReference>
<comment type="function">
    <text evidence="9">Guanine nucleotide-binding proteins (G proteins) are involved as a modulator or transducer in various transmembrane signaling systems. The beta and gamma chains are required for the GTPase activity, for replacement of GDP by GTP, and for G protein-effector interaction.</text>
</comment>
<accession>A0AAW0H3B4</accession>
<dbReference type="Proteomes" id="UP001488838">
    <property type="component" value="Unassembled WGS sequence"/>
</dbReference>
<comment type="similarity">
    <text evidence="2 9">Belongs to the G protein gamma family.</text>
</comment>
<keyword evidence="8" id="KW-0636">Prenylation</keyword>
<evidence type="ECO:0000256" key="1">
    <source>
        <dbReference type="ARBA" id="ARBA00004342"/>
    </source>
</evidence>
<comment type="caution">
    <text evidence="11">The sequence shown here is derived from an EMBL/GenBank/DDBJ whole genome shotgun (WGS) entry which is preliminary data.</text>
</comment>
<keyword evidence="12" id="KW-1185">Reference proteome</keyword>
<evidence type="ECO:0000313" key="11">
    <source>
        <dbReference type="EMBL" id="KAK7796245.1"/>
    </source>
</evidence>
<gene>
    <name evidence="11" type="ORF">U0070_007015</name>
</gene>
<dbReference type="SUPFAM" id="SSF48670">
    <property type="entry name" value="Transducin (heterotrimeric G protein), gamma chain"/>
    <property type="match status" value="1"/>
</dbReference>
<keyword evidence="4" id="KW-0488">Methylation</keyword>
<evidence type="ECO:0000256" key="7">
    <source>
        <dbReference type="ARBA" id="ARBA00023288"/>
    </source>
</evidence>
<evidence type="ECO:0000256" key="3">
    <source>
        <dbReference type="ARBA" id="ARBA00022475"/>
    </source>
</evidence>
<evidence type="ECO:0000256" key="9">
    <source>
        <dbReference type="RuleBase" id="RU004973"/>
    </source>
</evidence>
<organism evidence="11 12">
    <name type="scientific">Myodes glareolus</name>
    <name type="common">Bank vole</name>
    <name type="synonym">Clethrionomys glareolus</name>
    <dbReference type="NCBI Taxonomy" id="447135"/>
    <lineage>
        <taxon>Eukaryota</taxon>
        <taxon>Metazoa</taxon>
        <taxon>Chordata</taxon>
        <taxon>Craniata</taxon>
        <taxon>Vertebrata</taxon>
        <taxon>Euteleostomi</taxon>
        <taxon>Mammalia</taxon>
        <taxon>Eutheria</taxon>
        <taxon>Euarchontoglires</taxon>
        <taxon>Glires</taxon>
        <taxon>Rodentia</taxon>
        <taxon>Myomorpha</taxon>
        <taxon>Muroidea</taxon>
        <taxon>Cricetidae</taxon>
        <taxon>Arvicolinae</taxon>
        <taxon>Myodes</taxon>
    </lineage>
</organism>
<comment type="subunit">
    <text evidence="9">G proteins are composed of 3 units; alpha, beta and gamma.</text>
</comment>
<sequence>MPAFHIKDLPEKKKLKMEVEQLRKGVKLQRQQVSKCSEETKNYIEERSGENPLVKGIPEDRNPFKEKGICVIS</sequence>
<dbReference type="GO" id="GO:0007186">
    <property type="term" value="P:G protein-coupled receptor signaling pathway"/>
    <property type="evidence" value="ECO:0007669"/>
    <property type="project" value="InterPro"/>
</dbReference>
<dbReference type="SMART" id="SM00224">
    <property type="entry name" value="GGL"/>
    <property type="match status" value="1"/>
</dbReference>
<evidence type="ECO:0000256" key="4">
    <source>
        <dbReference type="ARBA" id="ARBA00022481"/>
    </source>
</evidence>
<dbReference type="EMBL" id="JBBHLL010001297">
    <property type="protein sequence ID" value="KAK7796245.1"/>
    <property type="molecule type" value="Genomic_DNA"/>
</dbReference>
<reference evidence="11 12" key="1">
    <citation type="journal article" date="2023" name="bioRxiv">
        <title>Conserved and derived expression patterns and positive selection on dental genes reveal complex evolutionary context of ever-growing rodent molars.</title>
        <authorList>
            <person name="Calamari Z.T."/>
            <person name="Song A."/>
            <person name="Cohen E."/>
            <person name="Akter M."/>
            <person name="Roy R.D."/>
            <person name="Hallikas O."/>
            <person name="Christensen M.M."/>
            <person name="Li P."/>
            <person name="Marangoni P."/>
            <person name="Jernvall J."/>
            <person name="Klein O.D."/>
        </authorList>
    </citation>
    <scope>NUCLEOTIDE SEQUENCE [LARGE SCALE GENOMIC DNA]</scope>
    <source>
        <strain evidence="11">V071</strain>
    </source>
</reference>
<dbReference type="PRINTS" id="PR00321">
    <property type="entry name" value="GPROTEING"/>
</dbReference>
<dbReference type="PANTHER" id="PTHR13809">
    <property type="entry name" value="GUANINE NUCLEOTIDE-BINDING PROTEIN GAMMA SUBUNIT"/>
    <property type="match status" value="1"/>
</dbReference>
<keyword evidence="7 9" id="KW-0449">Lipoprotein</keyword>
<dbReference type="InterPro" id="IPR015898">
    <property type="entry name" value="G-protein_gamma-like_dom"/>
</dbReference>
<keyword evidence="5 9" id="KW-0472">Membrane</keyword>
<dbReference type="InterPro" id="IPR001770">
    <property type="entry name" value="G-protein_gamma"/>
</dbReference>
<dbReference type="FunFam" id="4.10.260.10:FF:000001">
    <property type="entry name" value="Guanine nucleotide-binding protein subunit gamma"/>
    <property type="match status" value="1"/>
</dbReference>
<dbReference type="Gene3D" id="4.10.260.10">
    <property type="entry name" value="Transducin (heterotrimeric G protein), gamma chain"/>
    <property type="match status" value="1"/>
</dbReference>
<evidence type="ECO:0000259" key="10">
    <source>
        <dbReference type="PROSITE" id="PS50058"/>
    </source>
</evidence>
<dbReference type="GO" id="GO:0005834">
    <property type="term" value="C:heterotrimeric G-protein complex"/>
    <property type="evidence" value="ECO:0007669"/>
    <property type="project" value="InterPro"/>
</dbReference>
<dbReference type="CDD" id="cd00068">
    <property type="entry name" value="GGL"/>
    <property type="match status" value="1"/>
</dbReference>
<evidence type="ECO:0000256" key="2">
    <source>
        <dbReference type="ARBA" id="ARBA00007431"/>
    </source>
</evidence>
<evidence type="ECO:0000313" key="12">
    <source>
        <dbReference type="Proteomes" id="UP001488838"/>
    </source>
</evidence>
<comment type="subcellular location">
    <subcellularLocation>
        <location evidence="1 9">Cell membrane</location>
        <topology evidence="1 9">Lipid-anchor</topology>
        <orientation evidence="1 9">Cytoplasmic side</orientation>
    </subcellularLocation>
</comment>
<name>A0AAW0H3B4_MYOGA</name>
<evidence type="ECO:0000256" key="5">
    <source>
        <dbReference type="ARBA" id="ARBA00023136"/>
    </source>
</evidence>
<keyword evidence="6 9" id="KW-0807">Transducer</keyword>
<feature type="domain" description="G protein gamma" evidence="10">
    <location>
        <begin position="5"/>
        <end position="73"/>
    </location>
</feature>
<evidence type="ECO:0000256" key="6">
    <source>
        <dbReference type="ARBA" id="ARBA00023224"/>
    </source>
</evidence>
<keyword evidence="3 9" id="KW-1003">Cell membrane</keyword>
<dbReference type="GO" id="GO:0031681">
    <property type="term" value="F:G-protein beta-subunit binding"/>
    <property type="evidence" value="ECO:0007669"/>
    <property type="project" value="InterPro"/>
</dbReference>
<dbReference type="PROSITE" id="PS50058">
    <property type="entry name" value="G_PROTEIN_GAMMA"/>
    <property type="match status" value="1"/>
</dbReference>
<proteinExistence type="inferred from homology"/>
<dbReference type="Pfam" id="PF00631">
    <property type="entry name" value="G-gamma"/>
    <property type="match status" value="1"/>
</dbReference>